<reference evidence="3 4" key="1">
    <citation type="submission" date="2024-10" db="EMBL/GenBank/DDBJ databases">
        <title>Updated reference genomes for cyclostephanoid diatoms.</title>
        <authorList>
            <person name="Roberts W.R."/>
            <person name="Alverson A.J."/>
        </authorList>
    </citation>
    <scope>NUCLEOTIDE SEQUENCE [LARGE SCALE GENOMIC DNA]</scope>
    <source>
        <strain evidence="3 4">AJA232-27</strain>
    </source>
</reference>
<dbReference type="Gene3D" id="3.30.420.10">
    <property type="entry name" value="Ribonuclease H-like superfamily/Ribonuclease H"/>
    <property type="match status" value="1"/>
</dbReference>
<evidence type="ECO:0000313" key="3">
    <source>
        <dbReference type="EMBL" id="KAL3759173.1"/>
    </source>
</evidence>
<sequence>MRSRRDGRWRRSRSSRLVRKGHIVRSKRTSVSMRSFRASPKENGRRWHHYASSHSTLNFKVETEHDPVIQIANFPLSVYGESKGPIVQNVFTLGGCLPIKGAQVISSNTEEDMLLTWRTFLHASDADIFTGYNVQNFDIPYLLDAAALWKKNDSELRIFTQWGRVKSCQTRKRETMFQSSAY</sequence>
<name>A0ABD3M8E9_9STRA</name>
<dbReference type="Pfam" id="PF03104">
    <property type="entry name" value="DNA_pol_B_exo1"/>
    <property type="match status" value="1"/>
</dbReference>
<feature type="non-terminal residue" evidence="3">
    <location>
        <position position="182"/>
    </location>
</feature>
<keyword evidence="4" id="KW-1185">Reference proteome</keyword>
<organism evidence="3 4">
    <name type="scientific">Discostella pseudostelligera</name>
    <dbReference type="NCBI Taxonomy" id="259834"/>
    <lineage>
        <taxon>Eukaryota</taxon>
        <taxon>Sar</taxon>
        <taxon>Stramenopiles</taxon>
        <taxon>Ochrophyta</taxon>
        <taxon>Bacillariophyta</taxon>
        <taxon>Coscinodiscophyceae</taxon>
        <taxon>Thalassiosirophycidae</taxon>
        <taxon>Stephanodiscales</taxon>
        <taxon>Stephanodiscaceae</taxon>
        <taxon>Discostella</taxon>
    </lineage>
</organism>
<dbReference type="InterPro" id="IPR012337">
    <property type="entry name" value="RNaseH-like_sf"/>
</dbReference>
<dbReference type="InterPro" id="IPR006133">
    <property type="entry name" value="DNA-dir_DNA_pol_B_exonuc"/>
</dbReference>
<dbReference type="SUPFAM" id="SSF53098">
    <property type="entry name" value="Ribonuclease H-like"/>
    <property type="match status" value="1"/>
</dbReference>
<protein>
    <recommendedName>
        <fullName evidence="1">DNA polymerase delta catalytic subunit</fullName>
    </recommendedName>
</protein>
<gene>
    <name evidence="3" type="ORF">ACHAWU_001191</name>
</gene>
<dbReference type="InterPro" id="IPR036397">
    <property type="entry name" value="RNaseH_sf"/>
</dbReference>
<comment type="caution">
    <text evidence="3">The sequence shown here is derived from an EMBL/GenBank/DDBJ whole genome shotgun (WGS) entry which is preliminary data.</text>
</comment>
<dbReference type="AlphaFoldDB" id="A0ABD3M8E9"/>
<dbReference type="Proteomes" id="UP001530293">
    <property type="component" value="Unassembled WGS sequence"/>
</dbReference>
<dbReference type="InterPro" id="IPR050240">
    <property type="entry name" value="DNA_pol_type-B"/>
</dbReference>
<evidence type="ECO:0000259" key="2">
    <source>
        <dbReference type="Pfam" id="PF03104"/>
    </source>
</evidence>
<evidence type="ECO:0000313" key="4">
    <source>
        <dbReference type="Proteomes" id="UP001530293"/>
    </source>
</evidence>
<proteinExistence type="predicted"/>
<dbReference type="PANTHER" id="PTHR10322:SF23">
    <property type="entry name" value="DNA POLYMERASE DELTA CATALYTIC SUBUNIT"/>
    <property type="match status" value="1"/>
</dbReference>
<accession>A0ABD3M8E9</accession>
<feature type="domain" description="DNA-directed DNA polymerase family B exonuclease" evidence="2">
    <location>
        <begin position="61"/>
        <end position="167"/>
    </location>
</feature>
<dbReference type="EMBL" id="JALLBG020000211">
    <property type="protein sequence ID" value="KAL3759173.1"/>
    <property type="molecule type" value="Genomic_DNA"/>
</dbReference>
<dbReference type="PANTHER" id="PTHR10322">
    <property type="entry name" value="DNA POLYMERASE CATALYTIC SUBUNIT"/>
    <property type="match status" value="1"/>
</dbReference>
<evidence type="ECO:0000256" key="1">
    <source>
        <dbReference type="ARBA" id="ARBA00024411"/>
    </source>
</evidence>